<sequence length="54" mass="6033">MSAVTTTASLPCCPEMTQDKTCDVLDFFYRLNYPVTLRQDVGALAQVLVEVKLH</sequence>
<organism evidence="1 2">
    <name type="scientific">Candidatus Acidiferrum panamense</name>
    <dbReference type="NCBI Taxonomy" id="2741543"/>
    <lineage>
        <taxon>Bacteria</taxon>
        <taxon>Pseudomonadati</taxon>
        <taxon>Acidobacteriota</taxon>
        <taxon>Terriglobia</taxon>
        <taxon>Candidatus Acidiferrales</taxon>
        <taxon>Candidatus Acidiferrum</taxon>
    </lineage>
</organism>
<dbReference type="Proteomes" id="UP000567293">
    <property type="component" value="Unassembled WGS sequence"/>
</dbReference>
<protein>
    <submittedName>
        <fullName evidence="1">Uncharacterized protein</fullName>
    </submittedName>
</protein>
<proteinExistence type="predicted"/>
<dbReference type="AlphaFoldDB" id="A0A7V8NWE6"/>
<feature type="non-terminal residue" evidence="1">
    <location>
        <position position="54"/>
    </location>
</feature>
<gene>
    <name evidence="1" type="ORF">HRJ53_27460</name>
</gene>
<dbReference type="EMBL" id="JACDQQ010002655">
    <property type="protein sequence ID" value="MBA0088745.1"/>
    <property type="molecule type" value="Genomic_DNA"/>
</dbReference>
<evidence type="ECO:0000313" key="2">
    <source>
        <dbReference type="Proteomes" id="UP000567293"/>
    </source>
</evidence>
<reference evidence="1" key="1">
    <citation type="submission" date="2020-06" db="EMBL/GenBank/DDBJ databases">
        <title>Legume-microbial interactions unlock mineral nutrients during tropical forest succession.</title>
        <authorList>
            <person name="Epihov D.Z."/>
        </authorList>
    </citation>
    <scope>NUCLEOTIDE SEQUENCE [LARGE SCALE GENOMIC DNA]</scope>
    <source>
        <strain evidence="1">Pan2503</strain>
    </source>
</reference>
<keyword evidence="2" id="KW-1185">Reference proteome</keyword>
<evidence type="ECO:0000313" key="1">
    <source>
        <dbReference type="EMBL" id="MBA0088745.1"/>
    </source>
</evidence>
<comment type="caution">
    <text evidence="1">The sequence shown here is derived from an EMBL/GenBank/DDBJ whole genome shotgun (WGS) entry which is preliminary data.</text>
</comment>
<accession>A0A7V8NWE6</accession>
<name>A0A7V8NWE6_9BACT</name>